<evidence type="ECO:0000313" key="4">
    <source>
        <dbReference type="EMBL" id="KKL98379.1"/>
    </source>
</evidence>
<dbReference type="GO" id="GO:0015948">
    <property type="term" value="P:methanogenesis"/>
    <property type="evidence" value="ECO:0007669"/>
    <property type="project" value="InterPro"/>
</dbReference>
<comment type="similarity">
    <text evidence="1">Belongs to the trimethylamine methyltransferase family.</text>
</comment>
<dbReference type="InterPro" id="IPR010426">
    <property type="entry name" value="MTTB_MeTrfase"/>
</dbReference>
<proteinExistence type="inferred from homology"/>
<dbReference type="InterPro" id="IPR038601">
    <property type="entry name" value="MttB-like_sf"/>
</dbReference>
<accession>A0A0F9GHT1</accession>
<evidence type="ECO:0000256" key="2">
    <source>
        <dbReference type="ARBA" id="ARBA00022603"/>
    </source>
</evidence>
<comment type="caution">
    <text evidence="4">The sequence shown here is derived from an EMBL/GenBank/DDBJ whole genome shotgun (WGS) entry which is preliminary data.</text>
</comment>
<dbReference type="Pfam" id="PF06253">
    <property type="entry name" value="MTTB"/>
    <property type="match status" value="1"/>
</dbReference>
<name>A0A0F9GHT1_9ZZZZ</name>
<organism evidence="4">
    <name type="scientific">marine sediment metagenome</name>
    <dbReference type="NCBI Taxonomy" id="412755"/>
    <lineage>
        <taxon>unclassified sequences</taxon>
        <taxon>metagenomes</taxon>
        <taxon>ecological metagenomes</taxon>
    </lineage>
</organism>
<reference evidence="4" key="1">
    <citation type="journal article" date="2015" name="Nature">
        <title>Complex archaea that bridge the gap between prokaryotes and eukaryotes.</title>
        <authorList>
            <person name="Spang A."/>
            <person name="Saw J.H."/>
            <person name="Jorgensen S.L."/>
            <person name="Zaremba-Niedzwiedzka K."/>
            <person name="Martijn J."/>
            <person name="Lind A.E."/>
            <person name="van Eijk R."/>
            <person name="Schleper C."/>
            <person name="Guy L."/>
            <person name="Ettema T.J."/>
        </authorList>
    </citation>
    <scope>NUCLEOTIDE SEQUENCE</scope>
</reference>
<dbReference type="EMBL" id="LAZR01017938">
    <property type="protein sequence ID" value="KKL98379.1"/>
    <property type="molecule type" value="Genomic_DNA"/>
</dbReference>
<dbReference type="GO" id="GO:0032259">
    <property type="term" value="P:methylation"/>
    <property type="evidence" value="ECO:0007669"/>
    <property type="project" value="UniProtKB-KW"/>
</dbReference>
<evidence type="ECO:0000256" key="3">
    <source>
        <dbReference type="ARBA" id="ARBA00022679"/>
    </source>
</evidence>
<dbReference type="GO" id="GO:0008168">
    <property type="term" value="F:methyltransferase activity"/>
    <property type="evidence" value="ECO:0007669"/>
    <property type="project" value="UniProtKB-KW"/>
</dbReference>
<keyword evidence="2" id="KW-0489">Methyltransferase</keyword>
<gene>
    <name evidence="4" type="ORF">LCGC14_1825010</name>
</gene>
<protein>
    <recommendedName>
        <fullName evidence="5">Trimethylamine methyltransferase</fullName>
    </recommendedName>
</protein>
<dbReference type="AlphaFoldDB" id="A0A0F9GHT1"/>
<keyword evidence="3" id="KW-0808">Transferase</keyword>
<evidence type="ECO:0000256" key="1">
    <source>
        <dbReference type="ARBA" id="ARBA00007137"/>
    </source>
</evidence>
<evidence type="ECO:0008006" key="5">
    <source>
        <dbReference type="Google" id="ProtNLM"/>
    </source>
</evidence>
<dbReference type="Gene3D" id="3.20.20.480">
    <property type="entry name" value="Trimethylamine methyltransferase-like"/>
    <property type="match status" value="1"/>
</dbReference>
<sequence>MIYGVGMLDSALVWDYASALLQDEFIDMVLKVVNGIHISEANIAYDVIKDVGPAGEFITHDHTFKNYQGLSQTKLMSRSTREEWNAAGSPEIVELAYEKSLDIINNYKPEPRSEDTQKELDRIYKEFEDAVKERKARAAAA</sequence>